<evidence type="ECO:0000313" key="2">
    <source>
        <dbReference type="EMBL" id="QCN96990.1"/>
    </source>
</evidence>
<organism evidence="2 3">
    <name type="scientific">Azospirillum argentinense</name>
    <dbReference type="NCBI Taxonomy" id="2970906"/>
    <lineage>
        <taxon>Bacteria</taxon>
        <taxon>Pseudomonadati</taxon>
        <taxon>Pseudomonadota</taxon>
        <taxon>Alphaproteobacteria</taxon>
        <taxon>Rhodospirillales</taxon>
        <taxon>Azospirillaceae</taxon>
        <taxon>Azospirillum</taxon>
    </lineage>
</organism>
<keyword evidence="2" id="KW-0614">Plasmid</keyword>
<dbReference type="InterPro" id="IPR021327">
    <property type="entry name" value="DUF2934"/>
</dbReference>
<feature type="compositionally biased region" description="Basic and acidic residues" evidence="1">
    <location>
        <begin position="1"/>
        <end position="11"/>
    </location>
</feature>
<dbReference type="AlphaFoldDB" id="A0A4D8PI91"/>
<feature type="compositionally biased region" description="Low complexity" evidence="1">
    <location>
        <begin position="70"/>
        <end position="91"/>
    </location>
</feature>
<sequence length="144" mass="15405">MTEKPGQDRAERVRRRAHDIWERDGRPDGRHDEHWAQAEAEVDDEIRAERQSEETESSASDASPKRRSKPTAAKPVPAKPKATPKATPKAVRASGTRAAAENLSAVAAGRTEQTGTTKTGGQISRGGAASGKPGKASRRDASRS</sequence>
<feature type="compositionally biased region" description="Low complexity" evidence="1">
    <location>
        <begin position="109"/>
        <end position="134"/>
    </location>
</feature>
<proteinExistence type="predicted"/>
<protein>
    <submittedName>
        <fullName evidence="2">DUF2934 domain-containing protein</fullName>
    </submittedName>
</protein>
<evidence type="ECO:0000256" key="1">
    <source>
        <dbReference type="SAM" id="MobiDB-lite"/>
    </source>
</evidence>
<reference evidence="2 3" key="1">
    <citation type="submission" date="2018-09" db="EMBL/GenBank/DDBJ databases">
        <title>Whole genome based analysis of evolution and adaptive divergence in Indian and Brazilian strains of Azospirillum brasilense.</title>
        <authorList>
            <person name="Singh C."/>
            <person name="Tripathi A.K."/>
        </authorList>
    </citation>
    <scope>NUCLEOTIDE SEQUENCE [LARGE SCALE GENOMIC DNA]</scope>
    <source>
        <strain evidence="2 3">MTCC4035</strain>
        <plasmid evidence="2 3">p1</plasmid>
    </source>
</reference>
<feature type="compositionally biased region" description="Basic and acidic residues" evidence="1">
    <location>
        <begin position="18"/>
        <end position="36"/>
    </location>
</feature>
<dbReference type="EMBL" id="CP032322">
    <property type="protein sequence ID" value="QCN96990.1"/>
    <property type="molecule type" value="Genomic_DNA"/>
</dbReference>
<dbReference type="RefSeq" id="WP_137116381.1">
    <property type="nucleotide sequence ID" value="NZ_CP032322.1"/>
</dbReference>
<geneLocation type="plasmid" evidence="2 3">
    <name>p1</name>
</geneLocation>
<dbReference type="Pfam" id="PF11154">
    <property type="entry name" value="DUF2934"/>
    <property type="match status" value="1"/>
</dbReference>
<feature type="region of interest" description="Disordered" evidence="1">
    <location>
        <begin position="1"/>
        <end position="144"/>
    </location>
</feature>
<evidence type="ECO:0000313" key="3">
    <source>
        <dbReference type="Proteomes" id="UP000298595"/>
    </source>
</evidence>
<dbReference type="Proteomes" id="UP000298595">
    <property type="component" value="Plasmid p1"/>
</dbReference>
<name>A0A4D8PI91_9PROT</name>
<dbReference type="KEGG" id="aare:D3093_16970"/>
<accession>A0A4D8PI91</accession>
<gene>
    <name evidence="2" type="ORF">D3093_16970</name>
</gene>